<protein>
    <submittedName>
        <fullName evidence="6">TetR/AcrR family transcriptional regulator</fullName>
    </submittedName>
</protein>
<evidence type="ECO:0000256" key="1">
    <source>
        <dbReference type="ARBA" id="ARBA00023015"/>
    </source>
</evidence>
<dbReference type="SUPFAM" id="SSF48498">
    <property type="entry name" value="Tetracyclin repressor-like, C-terminal domain"/>
    <property type="match status" value="1"/>
</dbReference>
<dbReference type="InterPro" id="IPR001647">
    <property type="entry name" value="HTH_TetR"/>
</dbReference>
<feature type="domain" description="HTH tetR-type" evidence="5">
    <location>
        <begin position="15"/>
        <end position="75"/>
    </location>
</feature>
<evidence type="ECO:0000256" key="2">
    <source>
        <dbReference type="ARBA" id="ARBA00023125"/>
    </source>
</evidence>
<dbReference type="Gene3D" id="1.10.357.10">
    <property type="entry name" value="Tetracycline Repressor, domain 2"/>
    <property type="match status" value="1"/>
</dbReference>
<evidence type="ECO:0000256" key="3">
    <source>
        <dbReference type="ARBA" id="ARBA00023163"/>
    </source>
</evidence>
<dbReference type="InterPro" id="IPR009057">
    <property type="entry name" value="Homeodomain-like_sf"/>
</dbReference>
<reference evidence="6 7" key="1">
    <citation type="journal article" date="2019" name="Int. J. Syst. Evol. Microbiol.">
        <title>The Global Catalogue of Microorganisms (GCM) 10K type strain sequencing project: providing services to taxonomists for standard genome sequencing and annotation.</title>
        <authorList>
            <consortium name="The Broad Institute Genomics Platform"/>
            <consortium name="The Broad Institute Genome Sequencing Center for Infectious Disease"/>
            <person name="Wu L."/>
            <person name="Ma J."/>
        </authorList>
    </citation>
    <scope>NUCLEOTIDE SEQUENCE [LARGE SCALE GENOMIC DNA]</scope>
    <source>
        <strain evidence="6 7">JCM 16114</strain>
    </source>
</reference>
<evidence type="ECO:0000313" key="7">
    <source>
        <dbReference type="Proteomes" id="UP001499843"/>
    </source>
</evidence>
<keyword evidence="1" id="KW-0805">Transcription regulation</keyword>
<dbReference type="PANTHER" id="PTHR47506:SF1">
    <property type="entry name" value="HTH-TYPE TRANSCRIPTIONAL REGULATOR YJDC"/>
    <property type="match status" value="1"/>
</dbReference>
<gene>
    <name evidence="6" type="ORF">GCM10009850_028680</name>
</gene>
<sequence>MSPAGPAYTPGMASLRPADRLLDAATRLFTLHGIRAVGIDQVIAAAGVAKSSLYQAFGSKEALVVAYLERQDAADRAAYRAAVTGVRGGVERVLTSFDLAISGAARRSYRGCLYLNAATEFPEADHPVAEAVEAHRAWVRARWSEALGAPDPELVARIQVLYDGGIAGVKCARSTAPIVLARAMAAELLAAHTPENASR</sequence>
<organism evidence="6 7">
    <name type="scientific">Nonomuraea monospora</name>
    <dbReference type="NCBI Taxonomy" id="568818"/>
    <lineage>
        <taxon>Bacteria</taxon>
        <taxon>Bacillati</taxon>
        <taxon>Actinomycetota</taxon>
        <taxon>Actinomycetes</taxon>
        <taxon>Streptosporangiales</taxon>
        <taxon>Streptosporangiaceae</taxon>
        <taxon>Nonomuraea</taxon>
    </lineage>
</organism>
<evidence type="ECO:0000259" key="5">
    <source>
        <dbReference type="PROSITE" id="PS50977"/>
    </source>
</evidence>
<dbReference type="Proteomes" id="UP001499843">
    <property type="component" value="Unassembled WGS sequence"/>
</dbReference>
<dbReference type="SUPFAM" id="SSF46689">
    <property type="entry name" value="Homeodomain-like"/>
    <property type="match status" value="1"/>
</dbReference>
<dbReference type="PRINTS" id="PR00455">
    <property type="entry name" value="HTHTETR"/>
</dbReference>
<dbReference type="Pfam" id="PF00440">
    <property type="entry name" value="TetR_N"/>
    <property type="match status" value="1"/>
</dbReference>
<dbReference type="PANTHER" id="PTHR47506">
    <property type="entry name" value="TRANSCRIPTIONAL REGULATORY PROTEIN"/>
    <property type="match status" value="1"/>
</dbReference>
<dbReference type="EMBL" id="BAAAQX010000006">
    <property type="protein sequence ID" value="GAA2207410.1"/>
    <property type="molecule type" value="Genomic_DNA"/>
</dbReference>
<accession>A0ABN3CDX4</accession>
<evidence type="ECO:0000313" key="6">
    <source>
        <dbReference type="EMBL" id="GAA2207410.1"/>
    </source>
</evidence>
<keyword evidence="3" id="KW-0804">Transcription</keyword>
<name>A0ABN3CDX4_9ACTN</name>
<dbReference type="InterPro" id="IPR036271">
    <property type="entry name" value="Tet_transcr_reg_TetR-rel_C_sf"/>
</dbReference>
<dbReference type="PROSITE" id="PS50977">
    <property type="entry name" value="HTH_TETR_2"/>
    <property type="match status" value="1"/>
</dbReference>
<keyword evidence="7" id="KW-1185">Reference proteome</keyword>
<feature type="DNA-binding region" description="H-T-H motif" evidence="4">
    <location>
        <begin position="38"/>
        <end position="57"/>
    </location>
</feature>
<comment type="caution">
    <text evidence="6">The sequence shown here is derived from an EMBL/GenBank/DDBJ whole genome shotgun (WGS) entry which is preliminary data.</text>
</comment>
<evidence type="ECO:0000256" key="4">
    <source>
        <dbReference type="PROSITE-ProRule" id="PRU00335"/>
    </source>
</evidence>
<keyword evidence="2 4" id="KW-0238">DNA-binding</keyword>
<proteinExistence type="predicted"/>